<feature type="transmembrane region" description="Helical" evidence="1">
    <location>
        <begin position="123"/>
        <end position="140"/>
    </location>
</feature>
<dbReference type="InterPro" id="IPR003675">
    <property type="entry name" value="Rce1/LyrA-like_dom"/>
</dbReference>
<dbReference type="KEGG" id="ocy:OSSY52_02150"/>
<dbReference type="RefSeq" id="WP_190615208.1">
    <property type="nucleotide sequence ID" value="NZ_AP018712.1"/>
</dbReference>
<dbReference type="GO" id="GO:0080120">
    <property type="term" value="P:CAAX-box protein maturation"/>
    <property type="evidence" value="ECO:0007669"/>
    <property type="project" value="UniProtKB-ARBA"/>
</dbReference>
<keyword evidence="4" id="KW-1185">Reference proteome</keyword>
<dbReference type="Pfam" id="PF02517">
    <property type="entry name" value="Rce1-like"/>
    <property type="match status" value="1"/>
</dbReference>
<keyword evidence="1" id="KW-1133">Transmembrane helix</keyword>
<dbReference type="AlphaFoldDB" id="A0A7G1G4X8"/>
<feature type="domain" description="CAAX prenyl protease 2/Lysostaphin resistance protein A-like" evidence="2">
    <location>
        <begin position="71"/>
        <end position="158"/>
    </location>
</feature>
<protein>
    <recommendedName>
        <fullName evidence="2">CAAX prenyl protease 2/Lysostaphin resistance protein A-like domain-containing protein</fullName>
    </recommendedName>
</protein>
<dbReference type="Proteomes" id="UP000516361">
    <property type="component" value="Chromosome"/>
</dbReference>
<sequence>MKQEISVIFIFIYLMVTRVDLLNINNFNYSKKDFFLFFINSLIFFIINYLLELKNNNYKYLFKNISKKSIYLYLFKGIIFIPILEEILYRGILISILIKIFNSYIAVIISSIIFMFQHKFYNFYQYIFLFLIAMILGIYFLIFNSIIPTILIHSVINMANYIYFIKNYKNNKKKEWENG</sequence>
<keyword evidence="1" id="KW-0472">Membrane</keyword>
<feature type="transmembrane region" description="Helical" evidence="1">
    <location>
        <begin position="7"/>
        <end position="28"/>
    </location>
</feature>
<feature type="transmembrane region" description="Helical" evidence="1">
    <location>
        <begin position="34"/>
        <end position="51"/>
    </location>
</feature>
<dbReference type="EMBL" id="AP018712">
    <property type="protein sequence ID" value="BBE30074.1"/>
    <property type="molecule type" value="Genomic_DNA"/>
</dbReference>
<feature type="transmembrane region" description="Helical" evidence="1">
    <location>
        <begin position="96"/>
        <end position="116"/>
    </location>
</feature>
<reference evidence="3 4" key="1">
    <citation type="submission" date="2018-06" db="EMBL/GenBank/DDBJ databases">
        <title>Genome sequencing of Oceanotoga sp. sy52.</title>
        <authorList>
            <person name="Mori K."/>
        </authorList>
    </citation>
    <scope>NUCLEOTIDE SEQUENCE [LARGE SCALE GENOMIC DNA]</scope>
    <source>
        <strain evidence="4">sy52</strain>
    </source>
</reference>
<evidence type="ECO:0000313" key="3">
    <source>
        <dbReference type="EMBL" id="BBE30074.1"/>
    </source>
</evidence>
<feature type="transmembrane region" description="Helical" evidence="1">
    <location>
        <begin position="146"/>
        <end position="164"/>
    </location>
</feature>
<organism evidence="3 4">
    <name type="scientific">Tepiditoga spiralis</name>
    <dbReference type="NCBI Taxonomy" id="2108365"/>
    <lineage>
        <taxon>Bacteria</taxon>
        <taxon>Thermotogati</taxon>
        <taxon>Thermotogota</taxon>
        <taxon>Thermotogae</taxon>
        <taxon>Petrotogales</taxon>
        <taxon>Petrotogaceae</taxon>
        <taxon>Tepiditoga</taxon>
    </lineage>
</organism>
<keyword evidence="1" id="KW-0812">Transmembrane</keyword>
<dbReference type="GO" id="GO:0004175">
    <property type="term" value="F:endopeptidase activity"/>
    <property type="evidence" value="ECO:0007669"/>
    <property type="project" value="UniProtKB-ARBA"/>
</dbReference>
<proteinExistence type="predicted"/>
<dbReference type="InParanoid" id="A0A7G1G4X8"/>
<accession>A0A7G1G4X8</accession>
<evidence type="ECO:0000256" key="1">
    <source>
        <dbReference type="SAM" id="Phobius"/>
    </source>
</evidence>
<name>A0A7G1G4X8_9BACT</name>
<evidence type="ECO:0000313" key="4">
    <source>
        <dbReference type="Proteomes" id="UP000516361"/>
    </source>
</evidence>
<evidence type="ECO:0000259" key="2">
    <source>
        <dbReference type="Pfam" id="PF02517"/>
    </source>
</evidence>
<gene>
    <name evidence="3" type="ORF">OSSY52_02150</name>
</gene>
<feature type="transmembrane region" description="Helical" evidence="1">
    <location>
        <begin position="71"/>
        <end position="90"/>
    </location>
</feature>